<dbReference type="InterPro" id="IPR009038">
    <property type="entry name" value="GOLD_dom"/>
</dbReference>
<gene>
    <name evidence="13" type="primary">LOC115729717</name>
</gene>
<dbReference type="GeneID" id="115729717"/>
<keyword evidence="5 9" id="KW-1133">Transmembrane helix</keyword>
<evidence type="ECO:0000313" key="12">
    <source>
        <dbReference type="Proteomes" id="UP000827889"/>
    </source>
</evidence>
<proteinExistence type="inferred from homology"/>
<evidence type="ECO:0000256" key="8">
    <source>
        <dbReference type="RuleBase" id="RU003827"/>
    </source>
</evidence>
<feature type="domain" description="GOLD" evidence="11">
    <location>
        <begin position="33"/>
        <end position="148"/>
    </location>
</feature>
<dbReference type="PANTHER" id="PTHR22811">
    <property type="entry name" value="TRANSMEMBRANE EMP24 DOMAIN-CONTAINING PROTEIN"/>
    <property type="match status" value="1"/>
</dbReference>
<evidence type="ECO:0000259" key="11">
    <source>
        <dbReference type="PROSITE" id="PS50866"/>
    </source>
</evidence>
<dbReference type="SMART" id="SM01190">
    <property type="entry name" value="EMP24_GP25L"/>
    <property type="match status" value="1"/>
</dbReference>
<dbReference type="PROSITE" id="PS50866">
    <property type="entry name" value="GOLD"/>
    <property type="match status" value="1"/>
</dbReference>
<name>A0A8B8N296_9MYRT</name>
<dbReference type="InterPro" id="IPR015720">
    <property type="entry name" value="Emp24-like"/>
</dbReference>
<dbReference type="GO" id="GO:0016020">
    <property type="term" value="C:membrane"/>
    <property type="evidence" value="ECO:0007669"/>
    <property type="project" value="UniProtKB-SubCell"/>
</dbReference>
<dbReference type="Pfam" id="PF01105">
    <property type="entry name" value="EMP24_GP25L"/>
    <property type="match status" value="1"/>
</dbReference>
<feature type="chain" id="PRO_5047276716" evidence="10">
    <location>
        <begin position="24"/>
        <end position="213"/>
    </location>
</feature>
<dbReference type="AlphaFoldDB" id="A0A8B8N296"/>
<evidence type="ECO:0000256" key="6">
    <source>
        <dbReference type="ARBA" id="ARBA00023054"/>
    </source>
</evidence>
<feature type="transmembrane region" description="Helical" evidence="9">
    <location>
        <begin position="181"/>
        <end position="201"/>
    </location>
</feature>
<evidence type="ECO:0000313" key="13">
    <source>
        <dbReference type="RefSeq" id="XP_030516204.2"/>
    </source>
</evidence>
<organism evidence="12 13">
    <name type="scientific">Rhodamnia argentea</name>
    <dbReference type="NCBI Taxonomy" id="178133"/>
    <lineage>
        <taxon>Eukaryota</taxon>
        <taxon>Viridiplantae</taxon>
        <taxon>Streptophyta</taxon>
        <taxon>Embryophyta</taxon>
        <taxon>Tracheophyta</taxon>
        <taxon>Spermatophyta</taxon>
        <taxon>Magnoliopsida</taxon>
        <taxon>eudicotyledons</taxon>
        <taxon>Gunneridae</taxon>
        <taxon>Pentapetalae</taxon>
        <taxon>rosids</taxon>
        <taxon>malvids</taxon>
        <taxon>Myrtales</taxon>
        <taxon>Myrtaceae</taxon>
        <taxon>Myrtoideae</taxon>
        <taxon>Myrteae</taxon>
        <taxon>Australasian group</taxon>
        <taxon>Rhodamnia</taxon>
    </lineage>
</organism>
<evidence type="ECO:0000256" key="3">
    <source>
        <dbReference type="ARBA" id="ARBA00022692"/>
    </source>
</evidence>
<accession>A0A8B8N296</accession>
<evidence type="ECO:0000256" key="2">
    <source>
        <dbReference type="ARBA" id="ARBA00007104"/>
    </source>
</evidence>
<dbReference type="Proteomes" id="UP000827889">
    <property type="component" value="Chromosome 11"/>
</dbReference>
<evidence type="ECO:0000256" key="5">
    <source>
        <dbReference type="ARBA" id="ARBA00022989"/>
    </source>
</evidence>
<sequence>MSRFNVAPRAVMMVVCMWKVASCMRFDLESGHSKCITEDIKMNAMTVGKYSLINPNEGYPMPDDYKLTVKVNSPQGHNYHHSDHVESGNFAFTAAESGDYSTCFYVSDLRPPRTMVIDFDWRTGFAAKDWSSVAKKGNIEAMEVELKKLLDKIASIHEEMFYLREREEEMQKLNRSTNSKMGTFSFLSLLICLSVAGLQFWHLKSFFERKKLL</sequence>
<comment type="similarity">
    <text evidence="2 8">Belongs to the EMP24/GP25L family.</text>
</comment>
<dbReference type="KEGG" id="rarg:115729717"/>
<comment type="subcellular location">
    <subcellularLocation>
        <location evidence="1 8">Membrane</location>
        <topology evidence="1 8">Single-pass type I membrane protein</topology>
    </subcellularLocation>
</comment>
<evidence type="ECO:0000256" key="1">
    <source>
        <dbReference type="ARBA" id="ARBA00004479"/>
    </source>
</evidence>
<dbReference type="RefSeq" id="XP_030516204.2">
    <property type="nucleotide sequence ID" value="XM_030660344.2"/>
</dbReference>
<reference evidence="13" key="1">
    <citation type="submission" date="2025-08" db="UniProtKB">
        <authorList>
            <consortium name="RefSeq"/>
        </authorList>
    </citation>
    <scope>IDENTIFICATION</scope>
    <source>
        <tissue evidence="13">Leaf</tissue>
    </source>
</reference>
<evidence type="ECO:0000256" key="4">
    <source>
        <dbReference type="ARBA" id="ARBA00022729"/>
    </source>
</evidence>
<feature type="signal peptide" evidence="10">
    <location>
        <begin position="1"/>
        <end position="23"/>
    </location>
</feature>
<protein>
    <submittedName>
        <fullName evidence="13">Transmembrane emp24 domain-containing protein p24delta9-like</fullName>
    </submittedName>
</protein>
<keyword evidence="7 9" id="KW-0472">Membrane</keyword>
<evidence type="ECO:0000256" key="7">
    <source>
        <dbReference type="ARBA" id="ARBA00023136"/>
    </source>
</evidence>
<keyword evidence="6" id="KW-0175">Coiled coil</keyword>
<evidence type="ECO:0000256" key="9">
    <source>
        <dbReference type="SAM" id="Phobius"/>
    </source>
</evidence>
<keyword evidence="4 10" id="KW-0732">Signal</keyword>
<keyword evidence="3 8" id="KW-0812">Transmembrane</keyword>
<keyword evidence="12" id="KW-1185">Reference proteome</keyword>
<evidence type="ECO:0000256" key="10">
    <source>
        <dbReference type="SAM" id="SignalP"/>
    </source>
</evidence>